<dbReference type="PROSITE" id="PS50011">
    <property type="entry name" value="PROTEIN_KINASE_DOM"/>
    <property type="match status" value="1"/>
</dbReference>
<protein>
    <recommendedName>
        <fullName evidence="1">non-specific serine/threonine protein kinase</fullName>
        <ecNumber evidence="1">2.7.11.1</ecNumber>
    </recommendedName>
</protein>
<comment type="caution">
    <text evidence="11">The sequence shown here is derived from an EMBL/GenBank/DDBJ whole genome shotgun (WGS) entry which is preliminary data.</text>
</comment>
<organism evidence="11 12">
    <name type="scientific">Fusarium mundagurra</name>
    <dbReference type="NCBI Taxonomy" id="1567541"/>
    <lineage>
        <taxon>Eukaryota</taxon>
        <taxon>Fungi</taxon>
        <taxon>Dikarya</taxon>
        <taxon>Ascomycota</taxon>
        <taxon>Pezizomycotina</taxon>
        <taxon>Sordariomycetes</taxon>
        <taxon>Hypocreomycetidae</taxon>
        <taxon>Hypocreales</taxon>
        <taxon>Nectriaceae</taxon>
        <taxon>Fusarium</taxon>
        <taxon>Fusarium fujikuroi species complex</taxon>
    </lineage>
</organism>
<dbReference type="OrthoDB" id="5979581at2759"/>
<evidence type="ECO:0000256" key="7">
    <source>
        <dbReference type="ARBA" id="ARBA00047899"/>
    </source>
</evidence>
<evidence type="ECO:0000256" key="5">
    <source>
        <dbReference type="ARBA" id="ARBA00022777"/>
    </source>
</evidence>
<dbReference type="GO" id="GO:0005634">
    <property type="term" value="C:nucleus"/>
    <property type="evidence" value="ECO:0007669"/>
    <property type="project" value="TreeGrafter"/>
</dbReference>
<keyword evidence="5 11" id="KW-0418">Kinase</keyword>
<keyword evidence="6 9" id="KW-0067">ATP-binding</keyword>
<name>A0A8H5YDT0_9HYPO</name>
<dbReference type="InterPro" id="IPR000719">
    <property type="entry name" value="Prot_kinase_dom"/>
</dbReference>
<dbReference type="GO" id="GO:0005737">
    <property type="term" value="C:cytoplasm"/>
    <property type="evidence" value="ECO:0007669"/>
    <property type="project" value="TreeGrafter"/>
</dbReference>
<dbReference type="GO" id="GO:0004674">
    <property type="term" value="F:protein serine/threonine kinase activity"/>
    <property type="evidence" value="ECO:0007669"/>
    <property type="project" value="UniProtKB-KW"/>
</dbReference>
<dbReference type="GO" id="GO:0000245">
    <property type="term" value="P:spliceosomal complex assembly"/>
    <property type="evidence" value="ECO:0007669"/>
    <property type="project" value="TreeGrafter"/>
</dbReference>
<comment type="catalytic activity">
    <reaction evidence="8">
        <text>L-seryl-[protein] + ATP = O-phospho-L-seryl-[protein] + ADP + H(+)</text>
        <dbReference type="Rhea" id="RHEA:17989"/>
        <dbReference type="Rhea" id="RHEA-COMP:9863"/>
        <dbReference type="Rhea" id="RHEA-COMP:11604"/>
        <dbReference type="ChEBI" id="CHEBI:15378"/>
        <dbReference type="ChEBI" id="CHEBI:29999"/>
        <dbReference type="ChEBI" id="CHEBI:30616"/>
        <dbReference type="ChEBI" id="CHEBI:83421"/>
        <dbReference type="ChEBI" id="CHEBI:456216"/>
        <dbReference type="EC" id="2.7.11.1"/>
    </reaction>
</comment>
<dbReference type="PANTHER" id="PTHR47634:SF9">
    <property type="entry name" value="PROTEIN KINASE DOMAIN-CONTAINING PROTEIN-RELATED"/>
    <property type="match status" value="1"/>
</dbReference>
<dbReference type="InterPro" id="IPR017441">
    <property type="entry name" value="Protein_kinase_ATP_BS"/>
</dbReference>
<evidence type="ECO:0000259" key="10">
    <source>
        <dbReference type="PROSITE" id="PS50011"/>
    </source>
</evidence>
<comment type="catalytic activity">
    <reaction evidence="7">
        <text>L-threonyl-[protein] + ATP = O-phospho-L-threonyl-[protein] + ADP + H(+)</text>
        <dbReference type="Rhea" id="RHEA:46608"/>
        <dbReference type="Rhea" id="RHEA-COMP:11060"/>
        <dbReference type="Rhea" id="RHEA-COMP:11605"/>
        <dbReference type="ChEBI" id="CHEBI:15378"/>
        <dbReference type="ChEBI" id="CHEBI:30013"/>
        <dbReference type="ChEBI" id="CHEBI:30616"/>
        <dbReference type="ChEBI" id="CHEBI:61977"/>
        <dbReference type="ChEBI" id="CHEBI:456216"/>
        <dbReference type="EC" id="2.7.11.1"/>
    </reaction>
</comment>
<dbReference type="PROSITE" id="PS00107">
    <property type="entry name" value="PROTEIN_KINASE_ATP"/>
    <property type="match status" value="1"/>
</dbReference>
<dbReference type="GO" id="GO:0050684">
    <property type="term" value="P:regulation of mRNA processing"/>
    <property type="evidence" value="ECO:0007669"/>
    <property type="project" value="TreeGrafter"/>
</dbReference>
<dbReference type="InterPro" id="IPR011009">
    <property type="entry name" value="Kinase-like_dom_sf"/>
</dbReference>
<dbReference type="Pfam" id="PF00069">
    <property type="entry name" value="Pkinase"/>
    <property type="match status" value="1"/>
</dbReference>
<feature type="domain" description="Protein kinase" evidence="10">
    <location>
        <begin position="60"/>
        <end position="409"/>
    </location>
</feature>
<dbReference type="SMART" id="SM00220">
    <property type="entry name" value="S_TKc"/>
    <property type="match status" value="1"/>
</dbReference>
<dbReference type="AlphaFoldDB" id="A0A8H5YDT0"/>
<evidence type="ECO:0000256" key="3">
    <source>
        <dbReference type="ARBA" id="ARBA00022679"/>
    </source>
</evidence>
<dbReference type="Gene3D" id="1.10.510.10">
    <property type="entry name" value="Transferase(Phosphotransferase) domain 1"/>
    <property type="match status" value="1"/>
</dbReference>
<keyword evidence="3" id="KW-0808">Transferase</keyword>
<proteinExistence type="predicted"/>
<sequence>MASFLREIPWPGRAWRPLVFSNPSFPRIPVEGRIEEEQFPDYIATRYYPVKIGEVLRDRYQVVGKLGFGASSTVWLARDLDGRRHAALKLFIKNQSMGHQLDNELEMYKRISASSSKHPGRSAVRELLDSFDVVGPDGSHRCLVHPPLWESMWTFLNRNPVRRLPPVVLAVTLRRLFLALDYLHTECNVIHTDIKGDNIMFGIYDDSVFTAFEEEEISDPTPRKEVDGRTIYISRELRKPRDYGAPVLCDFGSAVAGDVEHCEDIQPDIYRAPEVILEALWSCKVDIWNAGCMIWDIFEGRHMFTGHDPKFQKYRSRAHLAEIIALLGQPPSNVLQAGKASHKFFTDTGVLSGDFRNEIAIPESTSLAEQEISLEGERKEMFLAMMKRMIQWDPAQRSSAKELAEDPWIMAYFSSLESFLEFEDDASVPVVDDPDFLDLGNRNTDTQNHHETRSGLPYNLSYTAWKVTFERRMGDGWDFKQPGWIFRFPTMFHYQKDQPSSNQNPWDIVVMAGRIIPERIGGASNGDLWYTSNSYFSQLVAGWHREPTGRRTYTQYTWAQQLRQSTTFNIFRSKNDRMAIENRGASWVFKNTVDKPISGFITVNFTSSPNVTGVVAFRSLTTPYNANITGSLFRKGIMLV</sequence>
<dbReference type="Gene3D" id="3.30.200.20">
    <property type="entry name" value="Phosphorylase Kinase, domain 1"/>
    <property type="match status" value="1"/>
</dbReference>
<evidence type="ECO:0000256" key="2">
    <source>
        <dbReference type="ARBA" id="ARBA00022527"/>
    </source>
</evidence>
<evidence type="ECO:0000256" key="1">
    <source>
        <dbReference type="ARBA" id="ARBA00012513"/>
    </source>
</evidence>
<evidence type="ECO:0000313" key="11">
    <source>
        <dbReference type="EMBL" id="KAF5710723.1"/>
    </source>
</evidence>
<reference evidence="11 12" key="1">
    <citation type="submission" date="2020-05" db="EMBL/GenBank/DDBJ databases">
        <title>Identification and distribution of gene clusters putatively required for synthesis of sphingolipid metabolism inhibitors in phylogenetically diverse species of the filamentous fungus Fusarium.</title>
        <authorList>
            <person name="Kim H.-S."/>
            <person name="Busman M."/>
            <person name="Brown D.W."/>
            <person name="Divon H."/>
            <person name="Uhlig S."/>
            <person name="Proctor R.H."/>
        </authorList>
    </citation>
    <scope>NUCLEOTIDE SEQUENCE [LARGE SCALE GENOMIC DNA]</scope>
    <source>
        <strain evidence="11 12">NRRL 66235</strain>
    </source>
</reference>
<dbReference type="EC" id="2.7.11.1" evidence="1"/>
<dbReference type="InterPro" id="IPR051334">
    <property type="entry name" value="SRPK"/>
</dbReference>
<accession>A0A8H5YDT0</accession>
<keyword evidence="4 9" id="KW-0547">Nucleotide-binding</keyword>
<evidence type="ECO:0000256" key="6">
    <source>
        <dbReference type="ARBA" id="ARBA00022840"/>
    </source>
</evidence>
<evidence type="ECO:0000256" key="8">
    <source>
        <dbReference type="ARBA" id="ARBA00048679"/>
    </source>
</evidence>
<dbReference type="SUPFAM" id="SSF56112">
    <property type="entry name" value="Protein kinase-like (PK-like)"/>
    <property type="match status" value="1"/>
</dbReference>
<dbReference type="PROSITE" id="PS00108">
    <property type="entry name" value="PROTEIN_KINASE_ST"/>
    <property type="match status" value="1"/>
</dbReference>
<dbReference type="EMBL" id="JAAOAN010000322">
    <property type="protein sequence ID" value="KAF5710723.1"/>
    <property type="molecule type" value="Genomic_DNA"/>
</dbReference>
<evidence type="ECO:0000256" key="4">
    <source>
        <dbReference type="ARBA" id="ARBA00022741"/>
    </source>
</evidence>
<evidence type="ECO:0000313" key="12">
    <source>
        <dbReference type="Proteomes" id="UP000544331"/>
    </source>
</evidence>
<gene>
    <name evidence="11" type="ORF">FMUND_9367</name>
</gene>
<evidence type="ECO:0000256" key="9">
    <source>
        <dbReference type="PROSITE-ProRule" id="PRU10141"/>
    </source>
</evidence>
<dbReference type="InterPro" id="IPR008271">
    <property type="entry name" value="Ser/Thr_kinase_AS"/>
</dbReference>
<dbReference type="Proteomes" id="UP000544331">
    <property type="component" value="Unassembled WGS sequence"/>
</dbReference>
<keyword evidence="12" id="KW-1185">Reference proteome</keyword>
<feature type="binding site" evidence="9">
    <location>
        <position position="89"/>
    </location>
    <ligand>
        <name>ATP</name>
        <dbReference type="ChEBI" id="CHEBI:30616"/>
    </ligand>
</feature>
<keyword evidence="2" id="KW-0723">Serine/threonine-protein kinase</keyword>
<dbReference type="PANTHER" id="PTHR47634">
    <property type="entry name" value="PROTEIN KINASE DOMAIN-CONTAINING PROTEIN-RELATED"/>
    <property type="match status" value="1"/>
</dbReference>
<dbReference type="GO" id="GO:0005524">
    <property type="term" value="F:ATP binding"/>
    <property type="evidence" value="ECO:0007669"/>
    <property type="project" value="UniProtKB-UniRule"/>
</dbReference>